<sequence length="30" mass="3466">MKQFLKEDGSKLSLQPSLILQITQWYTPTA</sequence>
<gene>
    <name evidence="1" type="ORF">rCG_63241</name>
</gene>
<organism evidence="1 2">
    <name type="scientific">Rattus norvegicus</name>
    <name type="common">Rat</name>
    <dbReference type="NCBI Taxonomy" id="10116"/>
    <lineage>
        <taxon>Eukaryota</taxon>
        <taxon>Metazoa</taxon>
        <taxon>Chordata</taxon>
        <taxon>Craniata</taxon>
        <taxon>Vertebrata</taxon>
        <taxon>Euteleostomi</taxon>
        <taxon>Mammalia</taxon>
        <taxon>Eutheria</taxon>
        <taxon>Euarchontoglires</taxon>
        <taxon>Glires</taxon>
        <taxon>Rodentia</taxon>
        <taxon>Myomorpha</taxon>
        <taxon>Muroidea</taxon>
        <taxon>Muridae</taxon>
        <taxon>Murinae</taxon>
        <taxon>Rattus</taxon>
    </lineage>
</organism>
<accession>A6JPA9</accession>
<proteinExistence type="predicted"/>
<dbReference type="Proteomes" id="UP000234681">
    <property type="component" value="Chromosome 1"/>
</dbReference>
<dbReference type="AlphaFoldDB" id="A6JPA9"/>
<evidence type="ECO:0000313" key="2">
    <source>
        <dbReference type="Proteomes" id="UP000234681"/>
    </source>
</evidence>
<evidence type="ECO:0000313" key="1">
    <source>
        <dbReference type="EMBL" id="EDL93781.1"/>
    </source>
</evidence>
<reference evidence="2" key="1">
    <citation type="submission" date="2005-09" db="EMBL/GenBank/DDBJ databases">
        <authorList>
            <person name="Mural R.J."/>
            <person name="Li P.W."/>
            <person name="Adams M.D."/>
            <person name="Amanatides P.G."/>
            <person name="Baden-Tillson H."/>
            <person name="Barnstead M."/>
            <person name="Chin S.H."/>
            <person name="Dew I."/>
            <person name="Evans C.A."/>
            <person name="Ferriera S."/>
            <person name="Flanigan M."/>
            <person name="Fosler C."/>
            <person name="Glodek A."/>
            <person name="Gu Z."/>
            <person name="Holt R.A."/>
            <person name="Jennings D."/>
            <person name="Kraft C.L."/>
            <person name="Lu F."/>
            <person name="Nguyen T."/>
            <person name="Nusskern D.R."/>
            <person name="Pfannkoch C.M."/>
            <person name="Sitter C."/>
            <person name="Sutton G.G."/>
            <person name="Venter J.C."/>
            <person name="Wang Z."/>
            <person name="Woodage T."/>
            <person name="Zheng X.H."/>
            <person name="Zhong F."/>
        </authorList>
    </citation>
    <scope>NUCLEOTIDE SEQUENCE [LARGE SCALE GENOMIC DNA]</scope>
    <source>
        <strain>BN</strain>
        <strain evidence="2">Sprague-Dawley</strain>
    </source>
</reference>
<dbReference type="EMBL" id="CH473994">
    <property type="protein sequence ID" value="EDL93781.1"/>
    <property type="molecule type" value="Genomic_DNA"/>
</dbReference>
<name>A6JPA9_RAT</name>
<protein>
    <submittedName>
        <fullName evidence="1">RCG63241</fullName>
    </submittedName>
</protein>